<accession>V4R399</accession>
<keyword evidence="9 12" id="KW-0238">DNA-binding</keyword>
<evidence type="ECO:0000256" key="4">
    <source>
        <dbReference type="ARBA" id="ARBA00022741"/>
    </source>
</evidence>
<sequence length="714" mass="77326">MNVLVTVALERTYTYAVPDGLSLRVGDVVVVPFGPRLMLGVVWEGVPEPIDGKKLKAVERKLDGHLDATMRRFVSWVADYTVTPPGQVLRMVLRVPGALLPEKPVLALRLAGPPPDRLTEARRRVLDVLGHGEARTKAALAEAARVSTSVVDGLVEAGTLRQVELPPEPLVPPPDPDRPHKALTESQEEAAEALSGPAAEGGFEVTLLEGVTGSGKTEVYFEAVAAALKAGRQVLVLVPEISLTGQFLERFEARFGARPAEWHSDATPKARERTWRGVASGEVRAVAGARSALFLPFRELGLIVVDEEHDPAYKQEDGVIYNARDMAVVRGMLSEIPVVLSSATPSVESRANAQKGRYRHITLHERFAMPMPDITAIDMRTEGPERGRWLAPALVKAIAEETGHGRQALLFLNRRGYAPLTLCRKCGYRFECPNCSAWLVEHRFRGTLACHHCGFETGRPDKCPNCAAEHSLVPCGPGVERVAEEAMSLFPDRRVLILSSDVVASLADLRERFAVVERGEADIVIGTQLVAKGHNFPHLSVVGVVDADLGLASADPRAAERTFQLLQQVTGRAGRGLHEGRAFVQTFEPSHPVMAAIVSGDKDGFYERELEARARQGLPPFGRLAALVVSANAREQAVAHAKAMALAVPSGDVRVLGPADAPLAVIRGRHRLRFLVKAPRGLDMAAFIRAWLSASPKPAGNVRVSVDIDPVSFL</sequence>
<feature type="binding site" evidence="12">
    <location>
        <position position="435"/>
    </location>
    <ligand>
        <name>Zn(2+)</name>
        <dbReference type="ChEBI" id="CHEBI:29105"/>
        <label>2</label>
    </ligand>
</feature>
<feature type="binding site" evidence="12">
    <location>
        <position position="423"/>
    </location>
    <ligand>
        <name>Zn(2+)</name>
        <dbReference type="ChEBI" id="CHEBI:29105"/>
        <label>1</label>
    </ligand>
</feature>
<protein>
    <recommendedName>
        <fullName evidence="12">Replication restart protein PriA</fullName>
    </recommendedName>
    <alternativeName>
        <fullName evidence="12">ATP-dependent DNA helicase PriA</fullName>
        <ecNumber evidence="12">5.6.2.4</ecNumber>
    </alternativeName>
    <alternativeName>
        <fullName evidence="12">DNA 3'-5' helicase PriA</fullName>
    </alternativeName>
</protein>
<comment type="cofactor">
    <cofactor evidence="12">
        <name>Zn(2+)</name>
        <dbReference type="ChEBI" id="CHEBI:29105"/>
    </cofactor>
    <text evidence="12">Binds 2 zinc ions per subunit.</text>
</comment>
<dbReference type="CDD" id="cd17929">
    <property type="entry name" value="DEXHc_priA"/>
    <property type="match status" value="1"/>
</dbReference>
<dbReference type="GO" id="GO:0006302">
    <property type="term" value="P:double-strand break repair"/>
    <property type="evidence" value="ECO:0007669"/>
    <property type="project" value="InterPro"/>
</dbReference>
<dbReference type="GO" id="GO:0006269">
    <property type="term" value="P:DNA replication, synthesis of primer"/>
    <property type="evidence" value="ECO:0007669"/>
    <property type="project" value="UniProtKB-KW"/>
</dbReference>
<dbReference type="InterPro" id="IPR042115">
    <property type="entry name" value="PriA_3primeBD_sf"/>
</dbReference>
<dbReference type="Pfam" id="PF18319">
    <property type="entry name" value="Zn_ribbon_PriA"/>
    <property type="match status" value="1"/>
</dbReference>
<feature type="binding site" evidence="12">
    <location>
        <position position="463"/>
    </location>
    <ligand>
        <name>Zn(2+)</name>
        <dbReference type="ChEBI" id="CHEBI:29105"/>
        <label>1</label>
    </ligand>
</feature>
<keyword evidence="4 12" id="KW-0547">Nucleotide-binding</keyword>
<name>V4R399_9HYPH</name>
<evidence type="ECO:0000256" key="8">
    <source>
        <dbReference type="ARBA" id="ARBA00022840"/>
    </source>
</evidence>
<dbReference type="NCBIfam" id="NF004070">
    <property type="entry name" value="PRK05580.2-2"/>
    <property type="match status" value="1"/>
</dbReference>
<dbReference type="eggNOG" id="COG1198">
    <property type="taxonomic scope" value="Bacteria"/>
</dbReference>
<comment type="catalytic activity">
    <reaction evidence="12">
        <text>Couples ATP hydrolysis with the unwinding of duplex DNA by translocating in the 3'-5' direction.</text>
        <dbReference type="EC" id="5.6.2.4"/>
    </reaction>
</comment>
<keyword evidence="7 12" id="KW-0862">Zinc</keyword>
<evidence type="ECO:0000256" key="9">
    <source>
        <dbReference type="ARBA" id="ARBA00023125"/>
    </source>
</evidence>
<feature type="binding site" evidence="12">
    <location>
        <position position="453"/>
    </location>
    <ligand>
        <name>Zn(2+)</name>
        <dbReference type="ChEBI" id="CHEBI:29105"/>
        <label>2</label>
    </ligand>
</feature>
<dbReference type="AlphaFoldDB" id="V4R399"/>
<dbReference type="Proteomes" id="UP000017819">
    <property type="component" value="Unassembled WGS sequence"/>
</dbReference>
<dbReference type="GO" id="GO:0043138">
    <property type="term" value="F:3'-5' DNA helicase activity"/>
    <property type="evidence" value="ECO:0007669"/>
    <property type="project" value="UniProtKB-EC"/>
</dbReference>
<dbReference type="GO" id="GO:0008270">
    <property type="term" value="F:zinc ion binding"/>
    <property type="evidence" value="ECO:0007669"/>
    <property type="project" value="UniProtKB-UniRule"/>
</dbReference>
<comment type="catalytic activity">
    <reaction evidence="11 12">
        <text>ATP + H2O = ADP + phosphate + H(+)</text>
        <dbReference type="Rhea" id="RHEA:13065"/>
        <dbReference type="ChEBI" id="CHEBI:15377"/>
        <dbReference type="ChEBI" id="CHEBI:15378"/>
        <dbReference type="ChEBI" id="CHEBI:30616"/>
        <dbReference type="ChEBI" id="CHEBI:43474"/>
        <dbReference type="ChEBI" id="CHEBI:456216"/>
        <dbReference type="EC" id="5.6.2.4"/>
    </reaction>
</comment>
<dbReference type="InterPro" id="IPR011545">
    <property type="entry name" value="DEAD/DEAH_box_helicase_dom"/>
</dbReference>
<dbReference type="NCBIfam" id="TIGR00595">
    <property type="entry name" value="priA"/>
    <property type="match status" value="1"/>
</dbReference>
<keyword evidence="16" id="KW-1185">Reference proteome</keyword>
<dbReference type="InterPro" id="IPR001650">
    <property type="entry name" value="Helicase_C-like"/>
</dbReference>
<comment type="similarity">
    <text evidence="12">Belongs to the helicase family. PriA subfamily.</text>
</comment>
<feature type="binding site" evidence="12">
    <location>
        <position position="450"/>
    </location>
    <ligand>
        <name>Zn(2+)</name>
        <dbReference type="ChEBI" id="CHEBI:29105"/>
        <label>2</label>
    </ligand>
</feature>
<dbReference type="InterPro" id="IPR041222">
    <property type="entry name" value="PriA_3primeBD"/>
</dbReference>
<evidence type="ECO:0000256" key="7">
    <source>
        <dbReference type="ARBA" id="ARBA00022833"/>
    </source>
</evidence>
<dbReference type="HAMAP" id="MF_00983">
    <property type="entry name" value="PriA"/>
    <property type="match status" value="1"/>
</dbReference>
<dbReference type="GO" id="GO:0003677">
    <property type="term" value="F:DNA binding"/>
    <property type="evidence" value="ECO:0007669"/>
    <property type="project" value="UniProtKB-UniRule"/>
</dbReference>
<feature type="binding site" evidence="12">
    <location>
        <position position="426"/>
    </location>
    <ligand>
        <name>Zn(2+)</name>
        <dbReference type="ChEBI" id="CHEBI:29105"/>
        <label>1</label>
    </ligand>
</feature>
<evidence type="ECO:0000256" key="3">
    <source>
        <dbReference type="ARBA" id="ARBA00022723"/>
    </source>
</evidence>
<keyword evidence="3 12" id="KW-0479">Metal-binding</keyword>
<dbReference type="InterPro" id="IPR040498">
    <property type="entry name" value="PriA_CRR"/>
</dbReference>
<comment type="caution">
    <text evidence="15">The sequence shown here is derived from an EMBL/GenBank/DDBJ whole genome shotgun (WGS) entry which is preliminary data.</text>
</comment>
<dbReference type="InterPro" id="IPR041236">
    <property type="entry name" value="PriA_C"/>
</dbReference>
<evidence type="ECO:0000256" key="11">
    <source>
        <dbReference type="ARBA" id="ARBA00048988"/>
    </source>
</evidence>
<evidence type="ECO:0000256" key="12">
    <source>
        <dbReference type="HAMAP-Rule" id="MF_00983"/>
    </source>
</evidence>
<keyword evidence="10 12" id="KW-0413">Isomerase</keyword>
<dbReference type="InterPro" id="IPR005259">
    <property type="entry name" value="PriA"/>
</dbReference>
<comment type="subunit">
    <text evidence="12">Component of the replication restart primosome.</text>
</comment>
<dbReference type="PANTHER" id="PTHR30580">
    <property type="entry name" value="PRIMOSOMAL PROTEIN N"/>
    <property type="match status" value="1"/>
</dbReference>
<dbReference type="GO" id="GO:0006310">
    <property type="term" value="P:DNA recombination"/>
    <property type="evidence" value="ECO:0007669"/>
    <property type="project" value="InterPro"/>
</dbReference>
<evidence type="ECO:0000256" key="5">
    <source>
        <dbReference type="ARBA" id="ARBA00022801"/>
    </source>
</evidence>
<organism evidence="15 16">
    <name type="scientific">Lutibaculum baratangense AMV1</name>
    <dbReference type="NCBI Taxonomy" id="631454"/>
    <lineage>
        <taxon>Bacteria</taxon>
        <taxon>Pseudomonadati</taxon>
        <taxon>Pseudomonadota</taxon>
        <taxon>Alphaproteobacteria</taxon>
        <taxon>Hyphomicrobiales</taxon>
        <taxon>Tepidamorphaceae</taxon>
        <taxon>Lutibaculum</taxon>
    </lineage>
</organism>
<dbReference type="STRING" id="631454.N177_0887"/>
<dbReference type="InterPro" id="IPR027417">
    <property type="entry name" value="P-loop_NTPase"/>
</dbReference>
<dbReference type="EC" id="5.6.2.4" evidence="12"/>
<evidence type="ECO:0000256" key="13">
    <source>
        <dbReference type="SAM" id="MobiDB-lite"/>
    </source>
</evidence>
<dbReference type="GO" id="GO:1990077">
    <property type="term" value="C:primosome complex"/>
    <property type="evidence" value="ECO:0007669"/>
    <property type="project" value="UniProtKB-UniRule"/>
</dbReference>
<gene>
    <name evidence="12" type="primary">priA</name>
    <name evidence="15" type="ORF">N177_0887</name>
</gene>
<dbReference type="PROSITE" id="PS51192">
    <property type="entry name" value="HELICASE_ATP_BIND_1"/>
    <property type="match status" value="1"/>
</dbReference>
<dbReference type="GO" id="GO:0006270">
    <property type="term" value="P:DNA replication initiation"/>
    <property type="evidence" value="ECO:0007669"/>
    <property type="project" value="TreeGrafter"/>
</dbReference>
<proteinExistence type="inferred from homology"/>
<dbReference type="SMART" id="SM00487">
    <property type="entry name" value="DEXDc"/>
    <property type="match status" value="1"/>
</dbReference>
<dbReference type="Pfam" id="PF18074">
    <property type="entry name" value="PriA_C"/>
    <property type="match status" value="1"/>
</dbReference>
<dbReference type="Pfam" id="PF00270">
    <property type="entry name" value="DEAD"/>
    <property type="match status" value="1"/>
</dbReference>
<dbReference type="EMBL" id="AWXZ01000015">
    <property type="protein sequence ID" value="ESR26387.1"/>
    <property type="molecule type" value="Genomic_DNA"/>
</dbReference>
<evidence type="ECO:0000259" key="14">
    <source>
        <dbReference type="PROSITE" id="PS51192"/>
    </source>
</evidence>
<keyword evidence="8 12" id="KW-0067">ATP-binding</keyword>
<feature type="domain" description="Helicase ATP-binding" evidence="14">
    <location>
        <begin position="197"/>
        <end position="363"/>
    </location>
</feature>
<reference evidence="15 16" key="1">
    <citation type="journal article" date="2014" name="Genome Announc.">
        <title>Draft Genome Sequence of Lutibaculum baratangense Strain AMV1T, Isolated from a Mud Volcano in Andamans, India.</title>
        <authorList>
            <person name="Singh A."/>
            <person name="Sreenivas A."/>
            <person name="Sathyanarayana Reddy G."/>
            <person name="Pinnaka A.K."/>
            <person name="Shivaji S."/>
        </authorList>
    </citation>
    <scope>NUCLEOTIDE SEQUENCE [LARGE SCALE GENOMIC DNA]</scope>
    <source>
        <strain evidence="15 16">AMV1</strain>
    </source>
</reference>
<evidence type="ECO:0000256" key="1">
    <source>
        <dbReference type="ARBA" id="ARBA00022515"/>
    </source>
</evidence>
<evidence type="ECO:0000256" key="10">
    <source>
        <dbReference type="ARBA" id="ARBA00023235"/>
    </source>
</evidence>
<keyword evidence="6 12" id="KW-0347">Helicase</keyword>
<keyword evidence="1 12" id="KW-0639">Primosome</keyword>
<dbReference type="Pfam" id="PF17764">
    <property type="entry name" value="PriA_3primeBD"/>
    <property type="match status" value="1"/>
</dbReference>
<evidence type="ECO:0000313" key="15">
    <source>
        <dbReference type="EMBL" id="ESR26387.1"/>
    </source>
</evidence>
<dbReference type="GO" id="GO:0005524">
    <property type="term" value="F:ATP binding"/>
    <property type="evidence" value="ECO:0007669"/>
    <property type="project" value="UniProtKB-UniRule"/>
</dbReference>
<dbReference type="SMART" id="SM00490">
    <property type="entry name" value="HELICc"/>
    <property type="match status" value="1"/>
</dbReference>
<feature type="region of interest" description="Disordered" evidence="13">
    <location>
        <begin position="162"/>
        <end position="196"/>
    </location>
</feature>
<evidence type="ECO:0000256" key="6">
    <source>
        <dbReference type="ARBA" id="ARBA00022806"/>
    </source>
</evidence>
<feature type="binding site" evidence="12">
    <location>
        <position position="466"/>
    </location>
    <ligand>
        <name>Zn(2+)</name>
        <dbReference type="ChEBI" id="CHEBI:29105"/>
        <label>1</label>
    </ligand>
</feature>
<dbReference type="InterPro" id="IPR014001">
    <property type="entry name" value="Helicase_ATP-bd"/>
</dbReference>
<keyword evidence="5 12" id="KW-0378">Hydrolase</keyword>
<evidence type="ECO:0000256" key="2">
    <source>
        <dbReference type="ARBA" id="ARBA00022705"/>
    </source>
</evidence>
<dbReference type="SUPFAM" id="SSF52540">
    <property type="entry name" value="P-loop containing nucleoside triphosphate hydrolases"/>
    <property type="match status" value="2"/>
</dbReference>
<dbReference type="PANTHER" id="PTHR30580:SF0">
    <property type="entry name" value="PRIMOSOMAL PROTEIN N"/>
    <property type="match status" value="1"/>
</dbReference>
<feature type="binding site" evidence="12">
    <location>
        <position position="432"/>
    </location>
    <ligand>
        <name>Zn(2+)</name>
        <dbReference type="ChEBI" id="CHEBI:29105"/>
        <label>2</label>
    </ligand>
</feature>
<comment type="function">
    <text evidence="12">Initiates the restart of stalled replication forks, which reloads the replicative helicase on sites other than the origin of replication. Recognizes and binds to abandoned replication forks and remodels them to uncover a helicase loading site. Promotes assembly of the primosome at these replication forks.</text>
</comment>
<evidence type="ECO:0000313" key="16">
    <source>
        <dbReference type="Proteomes" id="UP000017819"/>
    </source>
</evidence>
<dbReference type="Gene3D" id="3.40.50.300">
    <property type="entry name" value="P-loop containing nucleotide triphosphate hydrolases"/>
    <property type="match status" value="2"/>
</dbReference>
<dbReference type="FunFam" id="3.40.50.300:FF:000489">
    <property type="entry name" value="Primosome assembly protein PriA"/>
    <property type="match status" value="1"/>
</dbReference>
<dbReference type="Gene3D" id="3.40.1440.60">
    <property type="entry name" value="PriA, 3(prime) DNA-binding domain"/>
    <property type="match status" value="1"/>
</dbReference>
<dbReference type="PATRIC" id="fig|631454.5.peg.874"/>
<keyword evidence="2 12" id="KW-0235">DNA replication</keyword>
<dbReference type="GO" id="GO:0016887">
    <property type="term" value="F:ATP hydrolysis activity"/>
    <property type="evidence" value="ECO:0007669"/>
    <property type="project" value="RHEA"/>
</dbReference>